<dbReference type="PANTHER" id="PTHR31014">
    <property type="entry name" value="MITOCHONDRIAL TRANSLATION SYSTEM COMPONENT PET127-RELATED"/>
    <property type="match status" value="1"/>
</dbReference>
<protein>
    <submittedName>
        <fullName evidence="1">LAMI_0E01508g1_1</fullName>
    </submittedName>
</protein>
<dbReference type="Pfam" id="PF08634">
    <property type="entry name" value="Pet127"/>
    <property type="match status" value="1"/>
</dbReference>
<dbReference type="GO" id="GO:0005740">
    <property type="term" value="C:mitochondrial envelope"/>
    <property type="evidence" value="ECO:0007669"/>
    <property type="project" value="TreeGrafter"/>
</dbReference>
<sequence length="748" mass="85744">MIDRCRLLIGRHCHQSRRLHVSLRKADEDKIRDSGLRQDLRKVLSLSKDIHENQKHGSLKELEDETLASSPRTDGAIDHLVRSGDVEFLRNFGVTAVNGRDPVKRPTSGPKQKPWKVSFRMSPKDLTVESIRLENSCVKPPKLSHELERVLFQPMNFHRLQDPRSGVYNFSPWLENIIKVNDFDFSAISGFVTPSKDATMMDLAETHQKKFYSSTSSMTGILSHLHFLFSNFRQINLSQVSKNFPKLSADFTRGAQLPAVVIMKRMKSGRPIFSIDSDKSTDREIILSELGHALEAVLTTDEASFEQLYDKRSEKHSPSENLGQDSYHYSKAGDFILRSQLDAYHPDLPGSGVFDLKTRAVAAVRHDLAFVEHNNNYTGYKLEHMFGKYESFEREFFELLRSTLLKYSLQARIGQMDGIFLAYHNISKIFGFQYLPLEEIDFILHSYGDSSFLKALKNREALFKAIYGDESFVLRHDHSNHERKIASNVADAEFKMSMSLLSTVFKMIQQQMPPKFDVCRIIFKTERVSGRRLRKDAPKKSVLKVIVAPLSSTEVTQFQKGRFSKGETDMVKFLEHSRKNNEKTSHHLFGFEIDVNHSLKHHPSTVIYPKFAGQKSKVLGEAEKTFVRQAISSNYYASASEWRHPHFYHSSDVSDWAIDVEVRSITERSKLKHLYMGYLDDKLDILAEHTAVNQDSAKAQAEILTRIKRCMEGIDERNTQPSNKASTITQLQATLRAYAKKGELNRKL</sequence>
<evidence type="ECO:0000313" key="1">
    <source>
        <dbReference type="EMBL" id="SCU90309.1"/>
    </source>
</evidence>
<accession>A0A1G4JIM4</accession>
<keyword evidence="2" id="KW-1185">Reference proteome</keyword>
<dbReference type="InterPro" id="IPR013943">
    <property type="entry name" value="Pet127"/>
</dbReference>
<dbReference type="GO" id="GO:0000964">
    <property type="term" value="P:mitochondrial RNA 5'-end processing"/>
    <property type="evidence" value="ECO:0007669"/>
    <property type="project" value="TreeGrafter"/>
</dbReference>
<proteinExistence type="predicted"/>
<dbReference type="OrthoDB" id="10249045at2759"/>
<reference evidence="1 2" key="1">
    <citation type="submission" date="2016-03" db="EMBL/GenBank/DDBJ databases">
        <authorList>
            <person name="Devillers H."/>
        </authorList>
    </citation>
    <scope>NUCLEOTIDE SEQUENCE [LARGE SCALE GENOMIC DNA]</scope>
    <source>
        <strain evidence="1">CBS 11717</strain>
    </source>
</reference>
<dbReference type="AlphaFoldDB" id="A0A1G4JIM4"/>
<evidence type="ECO:0000313" key="2">
    <source>
        <dbReference type="Proteomes" id="UP000191024"/>
    </source>
</evidence>
<dbReference type="PANTHER" id="PTHR31014:SF0">
    <property type="entry name" value="MITOCHONDRIAL TRANSLATION SYSTEM COMPONENT PET127-RELATED"/>
    <property type="match status" value="1"/>
</dbReference>
<dbReference type="STRING" id="1230905.A0A1G4JIM4"/>
<name>A0A1G4JIM4_9SACH</name>
<organism evidence="1 2">
    <name type="scientific">Lachancea mirantina</name>
    <dbReference type="NCBI Taxonomy" id="1230905"/>
    <lineage>
        <taxon>Eukaryota</taxon>
        <taxon>Fungi</taxon>
        <taxon>Dikarya</taxon>
        <taxon>Ascomycota</taxon>
        <taxon>Saccharomycotina</taxon>
        <taxon>Saccharomycetes</taxon>
        <taxon>Saccharomycetales</taxon>
        <taxon>Saccharomycetaceae</taxon>
        <taxon>Lachancea</taxon>
    </lineage>
</organism>
<dbReference type="EMBL" id="LT598465">
    <property type="protein sequence ID" value="SCU90309.1"/>
    <property type="molecule type" value="Genomic_DNA"/>
</dbReference>
<gene>
    <name evidence="1" type="ORF">LAMI_0E01508G</name>
</gene>
<dbReference type="Proteomes" id="UP000191024">
    <property type="component" value="Chromosome E"/>
</dbReference>